<comment type="subcellular location">
    <subcellularLocation>
        <location evidence="2">Cell membrane</location>
        <topology evidence="2">Multi-pass membrane protein</topology>
    </subcellularLocation>
</comment>
<evidence type="ECO:0000313" key="14">
    <source>
        <dbReference type="EMBL" id="EDO60949.1"/>
    </source>
</evidence>
<dbReference type="HOGENOM" id="CLU_012893_5_3_9"/>
<protein>
    <recommendedName>
        <fullName evidence="4">Probable multidrug resistance protein NorM</fullName>
    </recommendedName>
    <alternativeName>
        <fullName evidence="12">Multidrug-efflux transporter</fullName>
    </alternativeName>
</protein>
<feature type="transmembrane region" description="Helical" evidence="13">
    <location>
        <begin position="177"/>
        <end position="198"/>
    </location>
</feature>
<dbReference type="Proteomes" id="UP000003490">
    <property type="component" value="Unassembled WGS sequence"/>
</dbReference>
<dbReference type="GO" id="GO:0015297">
    <property type="term" value="F:antiporter activity"/>
    <property type="evidence" value="ECO:0007669"/>
    <property type="project" value="UniProtKB-KW"/>
</dbReference>
<keyword evidence="9 13" id="KW-1133">Transmembrane helix</keyword>
<keyword evidence="11 13" id="KW-0472">Membrane</keyword>
<comment type="similarity">
    <text evidence="3">Belongs to the multi antimicrobial extrusion (MATE) (TC 2.A.66.1) family.</text>
</comment>
<dbReference type="eggNOG" id="COG0534">
    <property type="taxonomic scope" value="Bacteria"/>
</dbReference>
<keyword evidence="7" id="KW-1003">Cell membrane</keyword>
<organism evidence="14 15">
    <name type="scientific">[Clostridium] leptum DSM 753</name>
    <dbReference type="NCBI Taxonomy" id="428125"/>
    <lineage>
        <taxon>Bacteria</taxon>
        <taxon>Bacillati</taxon>
        <taxon>Bacillota</taxon>
        <taxon>Clostridia</taxon>
        <taxon>Eubacteriales</taxon>
        <taxon>Oscillospiraceae</taxon>
        <taxon>Oscillospiraceae incertae sedis</taxon>
    </lineage>
</organism>
<evidence type="ECO:0000313" key="15">
    <source>
        <dbReference type="Proteomes" id="UP000003490"/>
    </source>
</evidence>
<comment type="function">
    <text evidence="1">Multidrug efflux pump.</text>
</comment>
<feature type="transmembrane region" description="Helical" evidence="13">
    <location>
        <begin position="106"/>
        <end position="126"/>
    </location>
</feature>
<comment type="caution">
    <text evidence="14">The sequence shown here is derived from an EMBL/GenBank/DDBJ whole genome shotgun (WGS) entry which is preliminary data.</text>
</comment>
<feature type="transmembrane region" description="Helical" evidence="13">
    <location>
        <begin position="72"/>
        <end position="94"/>
    </location>
</feature>
<keyword evidence="5" id="KW-0813">Transport</keyword>
<dbReference type="GO" id="GO:0006811">
    <property type="term" value="P:monoatomic ion transport"/>
    <property type="evidence" value="ECO:0007669"/>
    <property type="project" value="UniProtKB-KW"/>
</dbReference>
<evidence type="ECO:0000256" key="3">
    <source>
        <dbReference type="ARBA" id="ARBA00010199"/>
    </source>
</evidence>
<dbReference type="Pfam" id="PF01554">
    <property type="entry name" value="MatE"/>
    <property type="match status" value="2"/>
</dbReference>
<dbReference type="PANTHER" id="PTHR43298">
    <property type="entry name" value="MULTIDRUG RESISTANCE PROTEIN NORM-RELATED"/>
    <property type="match status" value="1"/>
</dbReference>
<dbReference type="CDD" id="cd13137">
    <property type="entry name" value="MATE_NorM_like"/>
    <property type="match status" value="1"/>
</dbReference>
<evidence type="ECO:0000256" key="9">
    <source>
        <dbReference type="ARBA" id="ARBA00022989"/>
    </source>
</evidence>
<evidence type="ECO:0000256" key="11">
    <source>
        <dbReference type="ARBA" id="ARBA00023136"/>
    </source>
</evidence>
<keyword evidence="8 13" id="KW-0812">Transmembrane</keyword>
<accession>A7VVE9</accession>
<dbReference type="InterPro" id="IPR002528">
    <property type="entry name" value="MATE_fam"/>
</dbReference>
<feature type="transmembrane region" description="Helical" evidence="13">
    <location>
        <begin position="30"/>
        <end position="52"/>
    </location>
</feature>
<dbReference type="InterPro" id="IPR048279">
    <property type="entry name" value="MdtK-like"/>
</dbReference>
<feature type="transmembrane region" description="Helical" evidence="13">
    <location>
        <begin position="365"/>
        <end position="389"/>
    </location>
</feature>
<feature type="transmembrane region" description="Helical" evidence="13">
    <location>
        <begin position="204"/>
        <end position="226"/>
    </location>
</feature>
<sequence>MAAAEKSNKSYERNRDESAAMFSNADLKRLIFPLVIEQALALTVGMADVMMVSYAGEAAVSGVSLVDMINVLLINIFAALATGGAVVTAQYLGARNRKKACESADQLMVVTIVISIFIMGLTLLFQRPLLRLFFGAIEDDVMSACITYLWISALSYPFLAVYNSCAALFRAMGNSKVSMLVSLAMNVINVAGNAFFIFTFQMGVAGVATASLISRVAACVIMVVLLSNPGHQVFISLKWEYLKPDFPVIKKILHIGIPNGLENSFFQLGRVLVVSIISGFGTVQIAANAVANNLDGMGCIPGNAMNLAMITVIGQCVGARDYGQASYYTKKLMKIAYLSVIGWNTLILATLPLSLKLYNLSEETIWLSTVLIVLHNGCAMLLWPAAFTLPNALRASNDVRFTMIVSIVSMLLFRILFSYVLGIWFQMGAIGVWIAMIIDWVCRSICFVGRFVRGKWKLQKI</sequence>
<proteinExistence type="inferred from homology"/>
<evidence type="ECO:0000256" key="8">
    <source>
        <dbReference type="ARBA" id="ARBA00022692"/>
    </source>
</evidence>
<dbReference type="InterPro" id="IPR050222">
    <property type="entry name" value="MATE_MdtK"/>
</dbReference>
<gene>
    <name evidence="14" type="ORF">CLOLEP_02561</name>
</gene>
<dbReference type="PIRSF" id="PIRSF006603">
    <property type="entry name" value="DinF"/>
    <property type="match status" value="1"/>
</dbReference>
<evidence type="ECO:0000256" key="6">
    <source>
        <dbReference type="ARBA" id="ARBA00022449"/>
    </source>
</evidence>
<dbReference type="GO" id="GO:0005886">
    <property type="term" value="C:plasma membrane"/>
    <property type="evidence" value="ECO:0007669"/>
    <property type="project" value="UniProtKB-SubCell"/>
</dbReference>
<evidence type="ECO:0000256" key="1">
    <source>
        <dbReference type="ARBA" id="ARBA00003408"/>
    </source>
</evidence>
<evidence type="ECO:0000256" key="2">
    <source>
        <dbReference type="ARBA" id="ARBA00004651"/>
    </source>
</evidence>
<keyword evidence="10" id="KW-0406">Ion transport</keyword>
<evidence type="ECO:0000256" key="12">
    <source>
        <dbReference type="ARBA" id="ARBA00031636"/>
    </source>
</evidence>
<dbReference type="AlphaFoldDB" id="A7VVE9"/>
<evidence type="ECO:0000256" key="10">
    <source>
        <dbReference type="ARBA" id="ARBA00023065"/>
    </source>
</evidence>
<evidence type="ECO:0000256" key="7">
    <source>
        <dbReference type="ARBA" id="ARBA00022475"/>
    </source>
</evidence>
<evidence type="ECO:0000256" key="13">
    <source>
        <dbReference type="SAM" id="Phobius"/>
    </source>
</evidence>
<feature type="transmembrane region" description="Helical" evidence="13">
    <location>
        <begin position="430"/>
        <end position="452"/>
    </location>
</feature>
<dbReference type="PANTHER" id="PTHR43298:SF2">
    <property type="entry name" value="FMN_FAD EXPORTER YEEO-RELATED"/>
    <property type="match status" value="1"/>
</dbReference>
<name>A7VVE9_9FIRM</name>
<evidence type="ECO:0000256" key="5">
    <source>
        <dbReference type="ARBA" id="ARBA00022448"/>
    </source>
</evidence>
<feature type="transmembrane region" description="Helical" evidence="13">
    <location>
        <begin position="401"/>
        <end position="424"/>
    </location>
</feature>
<evidence type="ECO:0000256" key="4">
    <source>
        <dbReference type="ARBA" id="ARBA00020268"/>
    </source>
</evidence>
<dbReference type="GO" id="GO:0042910">
    <property type="term" value="F:xenobiotic transmembrane transporter activity"/>
    <property type="evidence" value="ECO:0007669"/>
    <property type="project" value="InterPro"/>
</dbReference>
<feature type="transmembrane region" description="Helical" evidence="13">
    <location>
        <begin position="146"/>
        <end position="165"/>
    </location>
</feature>
<reference evidence="14 15" key="2">
    <citation type="submission" date="2007-08" db="EMBL/GenBank/DDBJ databases">
        <authorList>
            <person name="Fulton L."/>
            <person name="Clifton S."/>
            <person name="Fulton B."/>
            <person name="Xu J."/>
            <person name="Minx P."/>
            <person name="Pepin K.H."/>
            <person name="Johnson M."/>
            <person name="Thiruvilangam P."/>
            <person name="Bhonagiri V."/>
            <person name="Nash W.E."/>
            <person name="Wang C."/>
            <person name="Mardis E.R."/>
            <person name="Wilson R.K."/>
        </authorList>
    </citation>
    <scope>NUCLEOTIDE SEQUENCE [LARGE SCALE GENOMIC DNA]</scope>
    <source>
        <strain evidence="14 15">DSM 753</strain>
    </source>
</reference>
<dbReference type="NCBIfam" id="TIGR00797">
    <property type="entry name" value="matE"/>
    <property type="match status" value="1"/>
</dbReference>
<reference evidence="14 15" key="1">
    <citation type="submission" date="2007-08" db="EMBL/GenBank/DDBJ databases">
        <title>Draft genome sequence of Clostridium leptum (DSM 753).</title>
        <authorList>
            <person name="Sudarsanam P."/>
            <person name="Ley R."/>
            <person name="Guruge J."/>
            <person name="Turnbaugh P.J."/>
            <person name="Mahowald M."/>
            <person name="Liep D."/>
            <person name="Gordon J."/>
        </authorList>
    </citation>
    <scope>NUCLEOTIDE SEQUENCE [LARGE SCALE GENOMIC DNA]</scope>
    <source>
        <strain evidence="14 15">DSM 753</strain>
    </source>
</reference>
<keyword evidence="6" id="KW-0050">Antiport</keyword>
<feature type="transmembrane region" description="Helical" evidence="13">
    <location>
        <begin position="335"/>
        <end position="353"/>
    </location>
</feature>
<dbReference type="EMBL" id="ABCB02000019">
    <property type="protein sequence ID" value="EDO60949.1"/>
    <property type="molecule type" value="Genomic_DNA"/>
</dbReference>